<protein>
    <submittedName>
        <fullName evidence="1">Uncharacterized protein</fullName>
    </submittedName>
</protein>
<dbReference type="AlphaFoldDB" id="A0A4R2SMN0"/>
<organism evidence="1 2">
    <name type="scientific">Cricetibacter osteomyelitidis</name>
    <dbReference type="NCBI Taxonomy" id="1521931"/>
    <lineage>
        <taxon>Bacteria</taxon>
        <taxon>Pseudomonadati</taxon>
        <taxon>Pseudomonadota</taxon>
        <taxon>Gammaproteobacteria</taxon>
        <taxon>Pasteurellales</taxon>
        <taxon>Pasteurellaceae</taxon>
        <taxon>Cricetibacter</taxon>
    </lineage>
</organism>
<reference evidence="1 2" key="1">
    <citation type="submission" date="2019-03" db="EMBL/GenBank/DDBJ databases">
        <title>Genomic Encyclopedia of Type Strains, Phase IV (KMG-IV): sequencing the most valuable type-strain genomes for metagenomic binning, comparative biology and taxonomic classification.</title>
        <authorList>
            <person name="Goeker M."/>
        </authorList>
    </citation>
    <scope>NUCLEOTIDE SEQUENCE [LARGE SCALE GENOMIC DNA]</scope>
    <source>
        <strain evidence="1 2">DSM 28404</strain>
    </source>
</reference>
<dbReference type="EMBL" id="SLYB01000031">
    <property type="protein sequence ID" value="TCP91299.1"/>
    <property type="molecule type" value="Genomic_DNA"/>
</dbReference>
<gene>
    <name evidence="1" type="ORF">EDC44_1315</name>
</gene>
<name>A0A4R2SMN0_9PAST</name>
<sequence>MKRNLSNMMIKFFIFCFLISIKISYGSSIDNVYSPAFLGNEVSDFDGDGKDDELNYKCYRAREKEDFPSCIINITTKQRTYHFISMYTWEPIIRSCGRGCLAIVDDVTKNQEMYVEEYEYNKKLDNWIRVKYEIITPDNRIENLLSEEERKQMIDIEGHIYN</sequence>
<comment type="caution">
    <text evidence="1">The sequence shown here is derived from an EMBL/GenBank/DDBJ whole genome shotgun (WGS) entry which is preliminary data.</text>
</comment>
<dbReference type="OrthoDB" id="1375703at2"/>
<keyword evidence="2" id="KW-1185">Reference proteome</keyword>
<accession>A0A4R2SMN0</accession>
<evidence type="ECO:0000313" key="2">
    <source>
        <dbReference type="Proteomes" id="UP000295763"/>
    </source>
</evidence>
<proteinExistence type="predicted"/>
<dbReference type="Proteomes" id="UP000295763">
    <property type="component" value="Unassembled WGS sequence"/>
</dbReference>
<evidence type="ECO:0000313" key="1">
    <source>
        <dbReference type="EMBL" id="TCP91299.1"/>
    </source>
</evidence>
<dbReference type="RefSeq" id="WP_131978810.1">
    <property type="nucleotide sequence ID" value="NZ_SLYB01000031.1"/>
</dbReference>